<name>A0ABR2H571_9EUKA</name>
<dbReference type="Pfam" id="PF05903">
    <property type="entry name" value="Peptidase_C97"/>
    <property type="match status" value="1"/>
</dbReference>
<dbReference type="PANTHER" id="PTHR12378:SF80">
    <property type="entry name" value="IP06716P-RELATED"/>
    <property type="match status" value="1"/>
</dbReference>
<evidence type="ECO:0000256" key="2">
    <source>
        <dbReference type="ARBA" id="ARBA00022670"/>
    </source>
</evidence>
<evidence type="ECO:0000259" key="4">
    <source>
        <dbReference type="PROSITE" id="PS51858"/>
    </source>
</evidence>
<organism evidence="5 6">
    <name type="scientific">Tritrichomonas musculus</name>
    <dbReference type="NCBI Taxonomy" id="1915356"/>
    <lineage>
        <taxon>Eukaryota</taxon>
        <taxon>Metamonada</taxon>
        <taxon>Parabasalia</taxon>
        <taxon>Tritrichomonadida</taxon>
        <taxon>Tritrichomonadidae</taxon>
        <taxon>Tritrichomonas</taxon>
    </lineage>
</organism>
<evidence type="ECO:0000256" key="1">
    <source>
        <dbReference type="ARBA" id="ARBA00008140"/>
    </source>
</evidence>
<comment type="caution">
    <text evidence="5">The sequence shown here is derived from an EMBL/GenBank/DDBJ whole genome shotgun (WGS) entry which is preliminary data.</text>
</comment>
<sequence>MTSIRVNVYDLSKTNSFAREKLPCIYHTSVVVGEEFEIYYGFLHYGVTGIDYANVINSLPTSMKGKFYKTFPLGKTRKSLKFCRQIIERFKADPAWLSDRYNVIYNNCHRFSFSLCEALLGRGNTFNYPMFVFDCEKIGHALYRGVISRFIDEDHPPTFLGKVKDSQEPFRFNQNNDVAPEILSF</sequence>
<keyword evidence="6" id="KW-1185">Reference proteome</keyword>
<keyword evidence="3" id="KW-0378">Hydrolase</keyword>
<dbReference type="Proteomes" id="UP001470230">
    <property type="component" value="Unassembled WGS sequence"/>
</dbReference>
<evidence type="ECO:0000313" key="5">
    <source>
        <dbReference type="EMBL" id="KAK8841301.1"/>
    </source>
</evidence>
<comment type="similarity">
    <text evidence="1">Belongs to the DeSI family.</text>
</comment>
<accession>A0ABR2H571</accession>
<dbReference type="InterPro" id="IPR008580">
    <property type="entry name" value="PPPDE_dom"/>
</dbReference>
<protein>
    <recommendedName>
        <fullName evidence="4">PPPDE domain-containing protein</fullName>
    </recommendedName>
</protein>
<dbReference type="InterPro" id="IPR042266">
    <property type="entry name" value="PPPDE_sf"/>
</dbReference>
<dbReference type="PANTHER" id="PTHR12378">
    <property type="entry name" value="DESUMOYLATING ISOPEPTIDASE"/>
    <property type="match status" value="1"/>
</dbReference>
<feature type="domain" description="PPPDE" evidence="4">
    <location>
        <begin position="2"/>
        <end position="141"/>
    </location>
</feature>
<dbReference type="Gene3D" id="3.90.1720.30">
    <property type="entry name" value="PPPDE domains"/>
    <property type="match status" value="1"/>
</dbReference>
<keyword evidence="2" id="KW-0645">Protease</keyword>
<dbReference type="EMBL" id="JAPFFF010000042">
    <property type="protein sequence ID" value="KAK8841301.1"/>
    <property type="molecule type" value="Genomic_DNA"/>
</dbReference>
<evidence type="ECO:0000256" key="3">
    <source>
        <dbReference type="ARBA" id="ARBA00022801"/>
    </source>
</evidence>
<evidence type="ECO:0000313" key="6">
    <source>
        <dbReference type="Proteomes" id="UP001470230"/>
    </source>
</evidence>
<reference evidence="5 6" key="1">
    <citation type="submission" date="2024-04" db="EMBL/GenBank/DDBJ databases">
        <title>Tritrichomonas musculus Genome.</title>
        <authorList>
            <person name="Alves-Ferreira E."/>
            <person name="Grigg M."/>
            <person name="Lorenzi H."/>
            <person name="Galac M."/>
        </authorList>
    </citation>
    <scope>NUCLEOTIDE SEQUENCE [LARGE SCALE GENOMIC DNA]</scope>
    <source>
        <strain evidence="5 6">EAF2021</strain>
    </source>
</reference>
<gene>
    <name evidence="5" type="ORF">M9Y10_027504</name>
</gene>
<dbReference type="PROSITE" id="PS51858">
    <property type="entry name" value="PPPDE"/>
    <property type="match status" value="1"/>
</dbReference>
<dbReference type="SMART" id="SM01179">
    <property type="entry name" value="DUF862"/>
    <property type="match status" value="1"/>
</dbReference>
<proteinExistence type="inferred from homology"/>